<evidence type="ECO:0000313" key="2">
    <source>
        <dbReference type="Proteomes" id="UP000305267"/>
    </source>
</evidence>
<dbReference type="RefSeq" id="WP_139037365.1">
    <property type="nucleotide sequence ID" value="NZ_VDDA01000009.1"/>
</dbReference>
<keyword evidence="2" id="KW-1185">Reference proteome</keyword>
<evidence type="ECO:0000313" key="1">
    <source>
        <dbReference type="EMBL" id="TNC11331.1"/>
    </source>
</evidence>
<comment type="caution">
    <text evidence="1">The sequence shown here is derived from an EMBL/GenBank/DDBJ whole genome shotgun (WGS) entry which is preliminary data.</text>
</comment>
<organism evidence="1 2">
    <name type="scientific">Methylobacterium terricola</name>
    <dbReference type="NCBI Taxonomy" id="2583531"/>
    <lineage>
        <taxon>Bacteria</taxon>
        <taxon>Pseudomonadati</taxon>
        <taxon>Pseudomonadota</taxon>
        <taxon>Alphaproteobacteria</taxon>
        <taxon>Hyphomicrobiales</taxon>
        <taxon>Methylobacteriaceae</taxon>
        <taxon>Methylobacterium</taxon>
    </lineage>
</organism>
<sequence>MTRIACLHTADSNAAVFDEALVTAGLTGVSLHHAVRADLLAAAERQGRLTPEIAAETVALLRGLSAGAGAVLLTCSTLGPAADDAALDSPVPVLRVDAALAAEAVEAGGRVVVLCAVETTVGPTRRLFEDAARATGATIDVRVVPQAWAAFKAGDRDRYHARVAEAADAAWAAGATRVALAQASMTGAAARLPADRRPLTSPAVGLAAAASRARTVPPKGP</sequence>
<dbReference type="Proteomes" id="UP000305267">
    <property type="component" value="Unassembled WGS sequence"/>
</dbReference>
<proteinExistence type="predicted"/>
<dbReference type="InterPro" id="IPR015942">
    <property type="entry name" value="Asp/Glu/hydantoin_racemase"/>
</dbReference>
<dbReference type="Pfam" id="PF01177">
    <property type="entry name" value="Asp_Glu_race"/>
    <property type="match status" value="1"/>
</dbReference>
<reference evidence="1 2" key="1">
    <citation type="submission" date="2019-06" db="EMBL/GenBank/DDBJ databases">
        <title>Genome of Methylobacterium sp. 17Sr1-39.</title>
        <authorList>
            <person name="Seo T."/>
        </authorList>
    </citation>
    <scope>NUCLEOTIDE SEQUENCE [LARGE SCALE GENOMIC DNA]</scope>
    <source>
        <strain evidence="1 2">17Sr1-39</strain>
    </source>
</reference>
<dbReference type="AlphaFoldDB" id="A0A5C4LG77"/>
<protein>
    <submittedName>
        <fullName evidence="1">Asp/Glu racemase</fullName>
    </submittedName>
</protein>
<name>A0A5C4LG77_9HYPH</name>
<dbReference type="OrthoDB" id="6497321at2"/>
<dbReference type="EMBL" id="VDDA01000009">
    <property type="protein sequence ID" value="TNC11331.1"/>
    <property type="molecule type" value="Genomic_DNA"/>
</dbReference>
<accession>A0A5C4LG77</accession>
<dbReference type="GO" id="GO:0047661">
    <property type="term" value="F:amino-acid racemase activity"/>
    <property type="evidence" value="ECO:0007669"/>
    <property type="project" value="InterPro"/>
</dbReference>
<gene>
    <name evidence="1" type="ORF">FF100_19580</name>
</gene>